<dbReference type="SUPFAM" id="SSF51419">
    <property type="entry name" value="PLP-binding barrel"/>
    <property type="match status" value="1"/>
</dbReference>
<dbReference type="Proteomes" id="UP001412239">
    <property type="component" value="Unassembled WGS sequence"/>
</dbReference>
<evidence type="ECO:0000313" key="6">
    <source>
        <dbReference type="EMBL" id="CUS07798.1"/>
    </source>
</evidence>
<evidence type="ECO:0000256" key="4">
    <source>
        <dbReference type="SAM" id="MobiDB-lite"/>
    </source>
</evidence>
<dbReference type="Gene3D" id="3.20.20.10">
    <property type="entry name" value="Alanine racemase"/>
    <property type="match status" value="1"/>
</dbReference>
<dbReference type="Pfam" id="PF01168">
    <property type="entry name" value="Ala_racemase_N"/>
    <property type="match status" value="1"/>
</dbReference>
<dbReference type="NCBIfam" id="TIGR00044">
    <property type="entry name" value="YggS family pyridoxal phosphate-dependent enzyme"/>
    <property type="match status" value="1"/>
</dbReference>
<organism evidence="6 7">
    <name type="scientific">Tuber aestivum</name>
    <name type="common">summer truffle</name>
    <dbReference type="NCBI Taxonomy" id="59557"/>
    <lineage>
        <taxon>Eukaryota</taxon>
        <taxon>Fungi</taxon>
        <taxon>Dikarya</taxon>
        <taxon>Ascomycota</taxon>
        <taxon>Pezizomycotina</taxon>
        <taxon>Pezizomycetes</taxon>
        <taxon>Pezizales</taxon>
        <taxon>Tuberaceae</taxon>
        <taxon>Tuber</taxon>
    </lineage>
</organism>
<protein>
    <recommendedName>
        <fullName evidence="2">Pyridoxal phosphate homeostasis protein</fullName>
        <shortName evidence="2">PLP homeostasis protein</shortName>
    </recommendedName>
</protein>
<name>A0A292PMG9_9PEZI</name>
<evidence type="ECO:0000256" key="2">
    <source>
        <dbReference type="HAMAP-Rule" id="MF_03225"/>
    </source>
</evidence>
<feature type="modified residue" description="N6-(pyridoxal phosphate)lysine" evidence="2">
    <location>
        <position position="52"/>
    </location>
</feature>
<proteinExistence type="inferred from homology"/>
<dbReference type="PANTHER" id="PTHR10146">
    <property type="entry name" value="PROLINE SYNTHETASE CO-TRANSCRIBED BACTERIAL HOMOLOG PROTEIN"/>
    <property type="match status" value="1"/>
</dbReference>
<comment type="function">
    <text evidence="2">Pyridoxal 5'-phosphate (PLP)-binding protein, which may be involved in intracellular homeostatic regulation of pyridoxal 5'-phosphate (PLP), the active form of vitamin B6.</text>
</comment>
<gene>
    <name evidence="6" type="ORF">GSTUAT00008138001</name>
</gene>
<dbReference type="CDD" id="cd06822">
    <property type="entry name" value="PLPDE_III_YBL036c_euk"/>
    <property type="match status" value="1"/>
</dbReference>
<dbReference type="InterPro" id="IPR011078">
    <property type="entry name" value="PyrdxlP_homeostasis"/>
</dbReference>
<feature type="domain" description="Alanine racemase N-terminal" evidence="5">
    <location>
        <begin position="28"/>
        <end position="239"/>
    </location>
</feature>
<comment type="similarity">
    <text evidence="2 3">Belongs to the pyridoxal phosphate-binding protein YggS/PROSC family.</text>
</comment>
<dbReference type="PROSITE" id="PS01211">
    <property type="entry name" value="UPF0001"/>
    <property type="match status" value="1"/>
</dbReference>
<evidence type="ECO:0000256" key="3">
    <source>
        <dbReference type="RuleBase" id="RU004514"/>
    </source>
</evidence>
<evidence type="ECO:0000256" key="1">
    <source>
        <dbReference type="ARBA" id="ARBA00022898"/>
    </source>
</evidence>
<feature type="compositionally biased region" description="Polar residues" evidence="4">
    <location>
        <begin position="300"/>
        <end position="310"/>
    </location>
</feature>
<sequence>MSTDQQPPFSSEQGTGMLPRAQLLAENLQTVLRRIDSLAHSPNSVRLVAVSKLKPATDILAIHERTGHTHFGENYSQELLEKAASLPTAINWHFIGALQTNKCKHLAEKVPNLWAVESVDTAKKADALEKGRAALLSTSPSTPKLRVYVQVNTSGEESKSGCQPTAASALAKHILAECKHLTLQGLMTIGAIARSQESDTPNEDFLTLKRVRDEVAKEVGIHSEELELSMGMSEDFEQAVGLGASNVRYDFSSLSLGCRWEDYRGGVANSHDACRVGTTIFGQRPLKKDAAVRRGEASELTAQTGTPGPS</sequence>
<dbReference type="PANTHER" id="PTHR10146:SF14">
    <property type="entry name" value="PYRIDOXAL PHOSPHATE HOMEOSTASIS PROTEIN"/>
    <property type="match status" value="1"/>
</dbReference>
<keyword evidence="1 2" id="KW-0663">Pyridoxal phosphate</keyword>
<feature type="region of interest" description="Disordered" evidence="4">
    <location>
        <begin position="291"/>
        <end position="310"/>
    </location>
</feature>
<dbReference type="EMBL" id="LN891178">
    <property type="protein sequence ID" value="CUS07798.1"/>
    <property type="molecule type" value="Genomic_DNA"/>
</dbReference>
<evidence type="ECO:0000313" key="7">
    <source>
        <dbReference type="Proteomes" id="UP001412239"/>
    </source>
</evidence>
<keyword evidence="7" id="KW-1185">Reference proteome</keyword>
<dbReference type="GO" id="GO:0030170">
    <property type="term" value="F:pyridoxal phosphate binding"/>
    <property type="evidence" value="ECO:0007669"/>
    <property type="project" value="UniProtKB-UniRule"/>
</dbReference>
<dbReference type="HAMAP" id="MF_02087">
    <property type="entry name" value="PLP_homeostasis"/>
    <property type="match status" value="1"/>
</dbReference>
<reference evidence="6" key="1">
    <citation type="submission" date="2015-10" db="EMBL/GenBank/DDBJ databases">
        <authorList>
            <person name="Regsiter A."/>
            <person name="william w."/>
        </authorList>
    </citation>
    <scope>NUCLEOTIDE SEQUENCE</scope>
    <source>
        <strain evidence="6">Montdore</strain>
    </source>
</reference>
<accession>A0A292PMG9</accession>
<dbReference type="InterPro" id="IPR001608">
    <property type="entry name" value="Ala_racemase_N"/>
</dbReference>
<evidence type="ECO:0000259" key="5">
    <source>
        <dbReference type="Pfam" id="PF01168"/>
    </source>
</evidence>
<dbReference type="InterPro" id="IPR029066">
    <property type="entry name" value="PLP-binding_barrel"/>
</dbReference>
<dbReference type="AlphaFoldDB" id="A0A292PMG9"/>